<accession>A0A4R2B9X0</accession>
<protein>
    <submittedName>
        <fullName evidence="2">Uncharacterized protein</fullName>
    </submittedName>
</protein>
<keyword evidence="3" id="KW-1185">Reference proteome</keyword>
<gene>
    <name evidence="2" type="ORF">EV146_109241</name>
</gene>
<evidence type="ECO:0000313" key="2">
    <source>
        <dbReference type="EMBL" id="TCN23083.1"/>
    </source>
</evidence>
<reference evidence="2 3" key="1">
    <citation type="journal article" date="2015" name="Stand. Genomic Sci.">
        <title>Genomic Encyclopedia of Bacterial and Archaeal Type Strains, Phase III: the genomes of soil and plant-associated and newly described type strains.</title>
        <authorList>
            <person name="Whitman W.B."/>
            <person name="Woyke T."/>
            <person name="Klenk H.P."/>
            <person name="Zhou Y."/>
            <person name="Lilburn T.G."/>
            <person name="Beck B.J."/>
            <person name="De Vos P."/>
            <person name="Vandamme P."/>
            <person name="Eisen J.A."/>
            <person name="Garrity G."/>
            <person name="Hugenholtz P."/>
            <person name="Kyrpides N.C."/>
        </authorList>
    </citation>
    <scope>NUCLEOTIDE SEQUENCE [LARGE SCALE GENOMIC DNA]</scope>
    <source>
        <strain evidence="2 3">CV53</strain>
    </source>
</reference>
<proteinExistence type="predicted"/>
<name>A0A4R2B9X0_9BACI</name>
<dbReference type="EMBL" id="SLVV01000009">
    <property type="protein sequence ID" value="TCN23083.1"/>
    <property type="molecule type" value="Genomic_DNA"/>
</dbReference>
<keyword evidence="1" id="KW-0175">Coiled coil</keyword>
<sequence>MKTAGIEREEVLLMLSELNDQLNMLESELHSSIEEYWNDWYGSQESRLEDCGKKLIALEESLRDLEKNNPLESRKQYSSSVPSIKLELGY</sequence>
<dbReference type="Proteomes" id="UP000295689">
    <property type="component" value="Unassembled WGS sequence"/>
</dbReference>
<dbReference type="AlphaFoldDB" id="A0A4R2B9X0"/>
<feature type="coiled-coil region" evidence="1">
    <location>
        <begin position="8"/>
        <end position="68"/>
    </location>
</feature>
<comment type="caution">
    <text evidence="2">The sequence shown here is derived from an EMBL/GenBank/DDBJ whole genome shotgun (WGS) entry which is preliminary data.</text>
</comment>
<organism evidence="2 3">
    <name type="scientific">Mesobacillus foraminis</name>
    <dbReference type="NCBI Taxonomy" id="279826"/>
    <lineage>
        <taxon>Bacteria</taxon>
        <taxon>Bacillati</taxon>
        <taxon>Bacillota</taxon>
        <taxon>Bacilli</taxon>
        <taxon>Bacillales</taxon>
        <taxon>Bacillaceae</taxon>
        <taxon>Mesobacillus</taxon>
    </lineage>
</organism>
<dbReference type="OrthoDB" id="9977825at2"/>
<evidence type="ECO:0000313" key="3">
    <source>
        <dbReference type="Proteomes" id="UP000295689"/>
    </source>
</evidence>
<evidence type="ECO:0000256" key="1">
    <source>
        <dbReference type="SAM" id="Coils"/>
    </source>
</evidence>